<keyword evidence="3" id="KW-1185">Reference proteome</keyword>
<reference evidence="1" key="1">
    <citation type="submission" date="2021-02" db="EMBL/GenBank/DDBJ databases">
        <authorList>
            <person name="Nowell W R."/>
        </authorList>
    </citation>
    <scope>NUCLEOTIDE SEQUENCE</scope>
</reference>
<accession>A0A816DR39</accession>
<dbReference type="AlphaFoldDB" id="A0A816DR39"/>
<dbReference type="Proteomes" id="UP000681722">
    <property type="component" value="Unassembled WGS sequence"/>
</dbReference>
<comment type="caution">
    <text evidence="1">The sequence shown here is derived from an EMBL/GenBank/DDBJ whole genome shotgun (WGS) entry which is preliminary data.</text>
</comment>
<evidence type="ECO:0000313" key="2">
    <source>
        <dbReference type="EMBL" id="CAF4552567.1"/>
    </source>
</evidence>
<dbReference type="Proteomes" id="UP000663829">
    <property type="component" value="Unassembled WGS sequence"/>
</dbReference>
<evidence type="ECO:0000313" key="1">
    <source>
        <dbReference type="EMBL" id="CAF1640768.1"/>
    </source>
</evidence>
<organism evidence="1 3">
    <name type="scientific">Didymodactylos carnosus</name>
    <dbReference type="NCBI Taxonomy" id="1234261"/>
    <lineage>
        <taxon>Eukaryota</taxon>
        <taxon>Metazoa</taxon>
        <taxon>Spiralia</taxon>
        <taxon>Gnathifera</taxon>
        <taxon>Rotifera</taxon>
        <taxon>Eurotatoria</taxon>
        <taxon>Bdelloidea</taxon>
        <taxon>Philodinida</taxon>
        <taxon>Philodinidae</taxon>
        <taxon>Didymodactylos</taxon>
    </lineage>
</organism>
<dbReference type="EMBL" id="CAJOBC010116172">
    <property type="protein sequence ID" value="CAF4552567.1"/>
    <property type="molecule type" value="Genomic_DNA"/>
</dbReference>
<sequence length="87" mass="9762">MITQIANNNDTNIHSSTIMDYNVQFKSKNNSTITVGDESQGRVDNFSSDDELSYIEDQPEFISYGDDQEELLSEQLSAFGSNQTVDD</sequence>
<name>A0A816DR39_9BILA</name>
<protein>
    <submittedName>
        <fullName evidence="1">Uncharacterized protein</fullName>
    </submittedName>
</protein>
<gene>
    <name evidence="1" type="ORF">GPM918_LOCUS44922</name>
    <name evidence="2" type="ORF">SRO942_LOCUS47043</name>
</gene>
<proteinExistence type="predicted"/>
<dbReference type="EMBL" id="CAJNOQ010047282">
    <property type="protein sequence ID" value="CAF1640768.1"/>
    <property type="molecule type" value="Genomic_DNA"/>
</dbReference>
<evidence type="ECO:0000313" key="3">
    <source>
        <dbReference type="Proteomes" id="UP000663829"/>
    </source>
</evidence>